<dbReference type="AlphaFoldDB" id="A0A0P8Y8X0"/>
<evidence type="ECO:0000256" key="1">
    <source>
        <dbReference type="SAM" id="MobiDB-lite"/>
    </source>
</evidence>
<gene>
    <name evidence="5" type="ORF">OXPF_32200</name>
</gene>
<feature type="chain" id="PRO_5006154376" description="Mobile element protein CD1107-like domain-containing protein" evidence="3">
    <location>
        <begin position="27"/>
        <end position="218"/>
    </location>
</feature>
<dbReference type="RefSeq" id="WP_054876220.1">
    <property type="nucleotide sequence ID" value="NZ_LKET01000041.1"/>
</dbReference>
<dbReference type="STRING" id="36849.OXPF_32200"/>
<sequence length="218" mass="23843">MRKFRKLAALCAVFALMFCFTTVAYASGGEETPEVTEVPVPEATSEPNPFTPAGTGTVVNTATDEDGKQFYTITTPDENVFYLVIDLQRETDNVYFLNAVTEKDLLALAEKSGDTKENETVASTPEPEDTPDTAATPETDTKPQSQSNTGMLLLVLAVVVIGGGAGYYFKIYRPKHEQSDHEDDFDYSEEADLYDTEDMEQADELSSAEEDQDGDGEA</sequence>
<proteinExistence type="predicted"/>
<dbReference type="Pfam" id="PF14283">
    <property type="entry name" value="CD1107-like"/>
    <property type="match status" value="1"/>
</dbReference>
<evidence type="ECO:0000256" key="2">
    <source>
        <dbReference type="SAM" id="Phobius"/>
    </source>
</evidence>
<protein>
    <recommendedName>
        <fullName evidence="4">Mobile element protein CD1107-like domain-containing protein</fullName>
    </recommendedName>
</protein>
<dbReference type="Proteomes" id="UP000050326">
    <property type="component" value="Unassembled WGS sequence"/>
</dbReference>
<feature type="compositionally biased region" description="Basic and acidic residues" evidence="1">
    <location>
        <begin position="110"/>
        <end position="119"/>
    </location>
</feature>
<accession>A0A0P8Y8X0</accession>
<dbReference type="OrthoDB" id="1951836at2"/>
<comment type="caution">
    <text evidence="5">The sequence shown here is derived from an EMBL/GenBank/DDBJ whole genome shotgun (WGS) entry which is preliminary data.</text>
</comment>
<feature type="compositionally biased region" description="Acidic residues" evidence="1">
    <location>
        <begin position="180"/>
        <end position="218"/>
    </location>
</feature>
<evidence type="ECO:0000259" key="4">
    <source>
        <dbReference type="Pfam" id="PF14283"/>
    </source>
</evidence>
<keyword evidence="6" id="KW-1185">Reference proteome</keyword>
<dbReference type="PATRIC" id="fig|36849.3.peg.3413"/>
<dbReference type="InterPro" id="IPR025376">
    <property type="entry name" value="CD1107-like_dom"/>
</dbReference>
<reference evidence="5 6" key="1">
    <citation type="submission" date="2015-09" db="EMBL/GenBank/DDBJ databases">
        <title>Genome sequence of Oxobacter pfennigii DSM 3222.</title>
        <authorList>
            <person name="Poehlein A."/>
            <person name="Bengelsdorf F.R."/>
            <person name="Schiel-Bengelsdorf B."/>
            <person name="Duerre P."/>
            <person name="Daniel R."/>
        </authorList>
    </citation>
    <scope>NUCLEOTIDE SEQUENCE [LARGE SCALE GENOMIC DNA]</scope>
    <source>
        <strain evidence="5 6">DSM 3222</strain>
    </source>
</reference>
<keyword evidence="3" id="KW-0732">Signal</keyword>
<keyword evidence="2" id="KW-0472">Membrane</keyword>
<feature type="domain" description="Mobile element protein CD1107-like" evidence="4">
    <location>
        <begin position="49"/>
        <end position="177"/>
    </location>
</feature>
<name>A0A0P8Y8X0_9CLOT</name>
<evidence type="ECO:0000313" key="5">
    <source>
        <dbReference type="EMBL" id="KPU43206.1"/>
    </source>
</evidence>
<organism evidence="5 6">
    <name type="scientific">Oxobacter pfennigii</name>
    <dbReference type="NCBI Taxonomy" id="36849"/>
    <lineage>
        <taxon>Bacteria</taxon>
        <taxon>Bacillati</taxon>
        <taxon>Bacillota</taxon>
        <taxon>Clostridia</taxon>
        <taxon>Eubacteriales</taxon>
        <taxon>Clostridiaceae</taxon>
        <taxon>Oxobacter</taxon>
    </lineage>
</organism>
<dbReference type="EMBL" id="LKET01000041">
    <property type="protein sequence ID" value="KPU43206.1"/>
    <property type="molecule type" value="Genomic_DNA"/>
</dbReference>
<feature type="signal peptide" evidence="3">
    <location>
        <begin position="1"/>
        <end position="26"/>
    </location>
</feature>
<feature type="transmembrane region" description="Helical" evidence="2">
    <location>
        <begin position="150"/>
        <end position="169"/>
    </location>
</feature>
<evidence type="ECO:0000256" key="3">
    <source>
        <dbReference type="SAM" id="SignalP"/>
    </source>
</evidence>
<feature type="region of interest" description="Disordered" evidence="1">
    <location>
        <begin position="110"/>
        <end position="146"/>
    </location>
</feature>
<keyword evidence="2" id="KW-0812">Transmembrane</keyword>
<keyword evidence="2" id="KW-1133">Transmembrane helix</keyword>
<feature type="region of interest" description="Disordered" evidence="1">
    <location>
        <begin position="178"/>
        <end position="218"/>
    </location>
</feature>
<evidence type="ECO:0000313" key="6">
    <source>
        <dbReference type="Proteomes" id="UP000050326"/>
    </source>
</evidence>